<comment type="similarity">
    <text evidence="4 10">Belongs to the NAD(P)-dependent epimerase/dehydratase family.</text>
</comment>
<protein>
    <recommendedName>
        <fullName evidence="6 10">UDP-glucose 4-epimerase</fullName>
        <ecNumber evidence="5 10">5.1.3.2</ecNumber>
    </recommendedName>
</protein>
<dbReference type="InterPro" id="IPR005886">
    <property type="entry name" value="UDP_G4E"/>
</dbReference>
<gene>
    <name evidence="12" type="primary">galE</name>
    <name evidence="12" type="ORF">E4O86_13670</name>
</gene>
<dbReference type="CDD" id="cd05247">
    <property type="entry name" value="UDP_G4E_1_SDR_e"/>
    <property type="match status" value="1"/>
</dbReference>
<keyword evidence="9 10" id="KW-0119">Carbohydrate metabolism</keyword>
<dbReference type="OrthoDB" id="9801785at2"/>
<comment type="caution">
    <text evidence="12">The sequence shown here is derived from an EMBL/GenBank/DDBJ whole genome shotgun (WGS) entry which is preliminary data.</text>
</comment>
<organism evidence="12 13">
    <name type="scientific">Propylenella binzhouense</name>
    <dbReference type="NCBI Taxonomy" id="2555902"/>
    <lineage>
        <taxon>Bacteria</taxon>
        <taxon>Pseudomonadati</taxon>
        <taxon>Pseudomonadota</taxon>
        <taxon>Alphaproteobacteria</taxon>
        <taxon>Hyphomicrobiales</taxon>
        <taxon>Propylenellaceae</taxon>
        <taxon>Propylenella</taxon>
    </lineage>
</organism>
<dbReference type="Pfam" id="PF01370">
    <property type="entry name" value="Epimerase"/>
    <property type="match status" value="1"/>
</dbReference>
<keyword evidence="8 10" id="KW-0413">Isomerase</keyword>
<evidence type="ECO:0000313" key="13">
    <source>
        <dbReference type="Proteomes" id="UP000773614"/>
    </source>
</evidence>
<evidence type="ECO:0000256" key="8">
    <source>
        <dbReference type="ARBA" id="ARBA00023235"/>
    </source>
</evidence>
<name>A0A964T5Z1_9HYPH</name>
<dbReference type="GO" id="GO:0033499">
    <property type="term" value="P:galactose catabolic process via UDP-galactose, Leloir pathway"/>
    <property type="evidence" value="ECO:0007669"/>
    <property type="project" value="TreeGrafter"/>
</dbReference>
<evidence type="ECO:0000313" key="12">
    <source>
        <dbReference type="EMBL" id="MYZ48760.1"/>
    </source>
</evidence>
<comment type="subunit">
    <text evidence="10">Homodimer.</text>
</comment>
<evidence type="ECO:0000256" key="7">
    <source>
        <dbReference type="ARBA" id="ARBA00023027"/>
    </source>
</evidence>
<evidence type="ECO:0000256" key="9">
    <source>
        <dbReference type="ARBA" id="ARBA00023277"/>
    </source>
</evidence>
<dbReference type="Gene3D" id="3.40.50.720">
    <property type="entry name" value="NAD(P)-binding Rossmann-like Domain"/>
    <property type="match status" value="1"/>
</dbReference>
<comment type="cofactor">
    <cofactor evidence="2 10">
        <name>NAD(+)</name>
        <dbReference type="ChEBI" id="CHEBI:57540"/>
    </cofactor>
</comment>
<evidence type="ECO:0000256" key="5">
    <source>
        <dbReference type="ARBA" id="ARBA00013189"/>
    </source>
</evidence>
<dbReference type="EC" id="5.1.3.2" evidence="5 10"/>
<feature type="domain" description="NAD-dependent epimerase/dehydratase" evidence="11">
    <location>
        <begin position="3"/>
        <end position="252"/>
    </location>
</feature>
<proteinExistence type="inferred from homology"/>
<keyword evidence="7 10" id="KW-0520">NAD</keyword>
<dbReference type="NCBIfam" id="TIGR01179">
    <property type="entry name" value="galE"/>
    <property type="match status" value="1"/>
</dbReference>
<dbReference type="PANTHER" id="PTHR43725">
    <property type="entry name" value="UDP-GLUCOSE 4-EPIMERASE"/>
    <property type="match status" value="1"/>
</dbReference>
<dbReference type="SUPFAM" id="SSF51735">
    <property type="entry name" value="NAD(P)-binding Rossmann-fold domains"/>
    <property type="match status" value="1"/>
</dbReference>
<dbReference type="PANTHER" id="PTHR43725:SF53">
    <property type="entry name" value="UDP-ARABINOSE 4-EPIMERASE 1"/>
    <property type="match status" value="1"/>
</dbReference>
<dbReference type="RefSeq" id="WP_161141105.1">
    <property type="nucleotide sequence ID" value="NZ_SPKJ01000047.1"/>
</dbReference>
<dbReference type="Gene3D" id="3.90.25.10">
    <property type="entry name" value="UDP-galactose 4-epimerase, domain 1"/>
    <property type="match status" value="1"/>
</dbReference>
<comment type="pathway">
    <text evidence="3 10">Carbohydrate metabolism; galactose metabolism.</text>
</comment>
<dbReference type="InterPro" id="IPR001509">
    <property type="entry name" value="Epimerase_deHydtase"/>
</dbReference>
<evidence type="ECO:0000256" key="1">
    <source>
        <dbReference type="ARBA" id="ARBA00000083"/>
    </source>
</evidence>
<keyword evidence="13" id="KW-1185">Reference proteome</keyword>
<reference evidence="12" key="1">
    <citation type="submission" date="2019-03" db="EMBL/GenBank/DDBJ databases">
        <title>Afifella sp. nov., isolated from activated sludge.</title>
        <authorList>
            <person name="Li Q."/>
            <person name="Liu Y."/>
        </authorList>
    </citation>
    <scope>NUCLEOTIDE SEQUENCE</scope>
    <source>
        <strain evidence="12">L72</strain>
    </source>
</reference>
<evidence type="ECO:0000256" key="10">
    <source>
        <dbReference type="RuleBase" id="RU366046"/>
    </source>
</evidence>
<dbReference type="AlphaFoldDB" id="A0A964T5Z1"/>
<evidence type="ECO:0000256" key="6">
    <source>
        <dbReference type="ARBA" id="ARBA00018569"/>
    </source>
</evidence>
<accession>A0A964T5Z1</accession>
<comment type="catalytic activity">
    <reaction evidence="1 10">
        <text>UDP-alpha-D-glucose = UDP-alpha-D-galactose</text>
        <dbReference type="Rhea" id="RHEA:22168"/>
        <dbReference type="ChEBI" id="CHEBI:58885"/>
        <dbReference type="ChEBI" id="CHEBI:66914"/>
        <dbReference type="EC" id="5.1.3.2"/>
    </reaction>
</comment>
<evidence type="ECO:0000256" key="4">
    <source>
        <dbReference type="ARBA" id="ARBA00007637"/>
    </source>
</evidence>
<dbReference type="GO" id="GO:0003978">
    <property type="term" value="F:UDP-glucose 4-epimerase activity"/>
    <property type="evidence" value="ECO:0007669"/>
    <property type="project" value="UniProtKB-UniRule"/>
</dbReference>
<dbReference type="Proteomes" id="UP000773614">
    <property type="component" value="Unassembled WGS sequence"/>
</dbReference>
<evidence type="ECO:0000256" key="2">
    <source>
        <dbReference type="ARBA" id="ARBA00001911"/>
    </source>
</evidence>
<evidence type="ECO:0000259" key="11">
    <source>
        <dbReference type="Pfam" id="PF01370"/>
    </source>
</evidence>
<dbReference type="EMBL" id="SPKJ01000047">
    <property type="protein sequence ID" value="MYZ48760.1"/>
    <property type="molecule type" value="Genomic_DNA"/>
</dbReference>
<evidence type="ECO:0000256" key="3">
    <source>
        <dbReference type="ARBA" id="ARBA00004947"/>
    </source>
</evidence>
<sequence length="329" mass="35576">MNVLVTGGGGYIGSHMVWELVERGEKVVVLDDLSTGFDWTVAPQADLIIGDVGDRVLLDRIFRTREIDIVFHFAGSVVVPDSVADPLGYYLNNTAKSRELLAAAISNRVPNFVFSSTAAVYGIPASVPVFEDAPLDPLSPYGASKAMTERMLADAARAYDFRYVALRYFNVAGADPRGRTGQATRGATHLVKVAIEAATGQRDHVAVFGTDYPTGDGTGVRDFIHVTDLVKAHGAALDHLRAGGDSLVLNCGYGRGYSVLEVLDAVQRVSGATLDVRPRARRAGDIPVMVAGAEKVRRILGWQPRYDDIEVIVEHALAWERLLMRRAAA</sequence>
<dbReference type="InterPro" id="IPR036291">
    <property type="entry name" value="NAD(P)-bd_dom_sf"/>
</dbReference>